<reference evidence="1 2" key="1">
    <citation type="submission" date="2017-12" db="EMBL/GenBank/DDBJ databases">
        <title>Comparative genomics of Botrytis spp.</title>
        <authorList>
            <person name="Valero-Jimenez C.A."/>
            <person name="Tapia P."/>
            <person name="Veloso J."/>
            <person name="Silva-Moreno E."/>
            <person name="Staats M."/>
            <person name="Valdes J.H."/>
            <person name="Van Kan J.A.L."/>
        </authorList>
    </citation>
    <scope>NUCLEOTIDE SEQUENCE [LARGE SCALE GENOMIC DNA]</scope>
    <source>
        <strain evidence="1 2">MUCL435</strain>
    </source>
</reference>
<gene>
    <name evidence="1" type="ORF">BGAL_0029g00120</name>
</gene>
<accession>A0A4S8R8L1</accession>
<comment type="caution">
    <text evidence="1">The sequence shown here is derived from an EMBL/GenBank/DDBJ whole genome shotgun (WGS) entry which is preliminary data.</text>
</comment>
<protein>
    <submittedName>
        <fullName evidence="1">Uncharacterized protein</fullName>
    </submittedName>
</protein>
<dbReference type="Proteomes" id="UP000308671">
    <property type="component" value="Unassembled WGS sequence"/>
</dbReference>
<keyword evidence="2" id="KW-1185">Reference proteome</keyword>
<organism evidence="1 2">
    <name type="scientific">Botrytis galanthina</name>
    <dbReference type="NCBI Taxonomy" id="278940"/>
    <lineage>
        <taxon>Eukaryota</taxon>
        <taxon>Fungi</taxon>
        <taxon>Dikarya</taxon>
        <taxon>Ascomycota</taxon>
        <taxon>Pezizomycotina</taxon>
        <taxon>Leotiomycetes</taxon>
        <taxon>Helotiales</taxon>
        <taxon>Sclerotiniaceae</taxon>
        <taxon>Botrytis</taxon>
    </lineage>
</organism>
<evidence type="ECO:0000313" key="1">
    <source>
        <dbReference type="EMBL" id="THV54318.1"/>
    </source>
</evidence>
<dbReference type="EMBL" id="PQXL01000029">
    <property type="protein sequence ID" value="THV54318.1"/>
    <property type="molecule type" value="Genomic_DNA"/>
</dbReference>
<proteinExistence type="predicted"/>
<dbReference type="AlphaFoldDB" id="A0A4S8R8L1"/>
<evidence type="ECO:0000313" key="2">
    <source>
        <dbReference type="Proteomes" id="UP000308671"/>
    </source>
</evidence>
<name>A0A4S8R8L1_9HELO</name>
<sequence length="80" mass="8995">MDVVNAFSMKSQLKPETRYRRVFGASPPQIERSGRLRILISSFASSEAFRGIVKSEGLDFFSFRGAFPDFGLSFKGPYAH</sequence>